<evidence type="ECO:0000313" key="2">
    <source>
        <dbReference type="EMBL" id="AFN38538.1"/>
    </source>
</evidence>
<dbReference type="Proteomes" id="UP000224692">
    <property type="component" value="Segment"/>
</dbReference>
<name>I6WKE5_9CAUD</name>
<organism evidence="2 3">
    <name type="scientific">Staphylococcus phage Fi200W</name>
    <dbReference type="NCBI Taxonomy" id="1195078"/>
    <lineage>
        <taxon>Viruses</taxon>
        <taxon>Duplodnaviria</taxon>
        <taxon>Heunggongvirae</taxon>
        <taxon>Uroviricota</taxon>
        <taxon>Caudoviricetes</taxon>
        <taxon>Herelleviridae</taxon>
        <taxon>Twortvirinae</taxon>
        <taxon>Kayvirus</taxon>
        <taxon>Kayvirus G1</taxon>
    </lineage>
</organism>
<evidence type="ECO:0000313" key="3">
    <source>
        <dbReference type="Proteomes" id="UP000224692"/>
    </source>
</evidence>
<gene>
    <name evidence="2" type="ORF">phi_Fi200W_ORF076</name>
</gene>
<proteinExistence type="predicted"/>
<dbReference type="EMBL" id="JX080303">
    <property type="protein sequence ID" value="AFN38538.1"/>
    <property type="molecule type" value="Genomic_DNA"/>
</dbReference>
<accession>I6WKE5</accession>
<reference evidence="2 3" key="1">
    <citation type="journal article" date="2012" name="Adv. Virus Res.">
        <title>Genomics of Staphylococcal Twort-like Phages - Potential Therapeutics of the Post-Antibiotic Era.</title>
        <authorList>
            <person name="Lobocka M."/>
            <person name="Hejnowicz M.S."/>
            <person name="Dabrowski K."/>
            <person name="Gozdek A."/>
            <person name="Kosakowski J."/>
            <person name="Witkowska M."/>
            <person name="Ulatowska M.I."/>
            <person name="Weber-Dabrowska B."/>
            <person name="Kwiatek M."/>
            <person name="Parasion S."/>
            <person name="Gawor J."/>
            <person name="Kosowska H."/>
            <person name="Glowacka A."/>
        </authorList>
    </citation>
    <scope>NUCLEOTIDE SEQUENCE [LARGE SCALE GENOMIC DNA]</scope>
</reference>
<evidence type="ECO:0000256" key="1">
    <source>
        <dbReference type="SAM" id="MobiDB-lite"/>
    </source>
</evidence>
<protein>
    <submittedName>
        <fullName evidence="2">Uncharacterized protein</fullName>
    </submittedName>
</protein>
<sequence>MTNKRKTIGKISNSRATWKIKPTTRIKKDKTKYSRKNKHKGLDNYN</sequence>
<feature type="region of interest" description="Disordered" evidence="1">
    <location>
        <begin position="1"/>
        <end position="46"/>
    </location>
</feature>
<feature type="compositionally biased region" description="Basic residues" evidence="1">
    <location>
        <begin position="22"/>
        <end position="39"/>
    </location>
</feature>